<evidence type="ECO:0000256" key="1">
    <source>
        <dbReference type="ARBA" id="ARBA00008798"/>
    </source>
</evidence>
<comment type="function">
    <text evidence="10">Sigma factors are initiation factors that promote the attachment of RNA polymerase to specific initiation sites and are then released.</text>
</comment>
<keyword evidence="8 10" id="KW-0238">DNA-binding</keyword>
<dbReference type="Gene3D" id="1.10.10.60">
    <property type="entry name" value="Homeodomain-like"/>
    <property type="match status" value="1"/>
</dbReference>
<dbReference type="Pfam" id="PF04552">
    <property type="entry name" value="Sigma54_DBD"/>
    <property type="match status" value="1"/>
</dbReference>
<evidence type="ECO:0000259" key="13">
    <source>
        <dbReference type="Pfam" id="PF04552"/>
    </source>
</evidence>
<dbReference type="InterPro" id="IPR000394">
    <property type="entry name" value="RNA_pol_sigma_54"/>
</dbReference>
<dbReference type="PIRSF" id="PIRSF000774">
    <property type="entry name" value="RpoN"/>
    <property type="match status" value="1"/>
</dbReference>
<comment type="similarity">
    <text evidence="1 10">Belongs to the sigma-54 factor family.</text>
</comment>
<evidence type="ECO:0000256" key="7">
    <source>
        <dbReference type="ARBA" id="ARBA00023082"/>
    </source>
</evidence>
<keyword evidence="5 10" id="KW-0548">Nucleotidyltransferase</keyword>
<organism evidence="15 16">
    <name type="scientific">Fontimonas thermophila</name>
    <dbReference type="NCBI Taxonomy" id="1076937"/>
    <lineage>
        <taxon>Bacteria</taxon>
        <taxon>Pseudomonadati</taxon>
        <taxon>Pseudomonadota</taxon>
        <taxon>Gammaproteobacteria</taxon>
        <taxon>Nevskiales</taxon>
        <taxon>Nevskiaceae</taxon>
        <taxon>Fontimonas</taxon>
    </lineage>
</organism>
<dbReference type="PRINTS" id="PR00045">
    <property type="entry name" value="SIGMA54FCT"/>
</dbReference>
<dbReference type="Pfam" id="PF00309">
    <property type="entry name" value="Sigma54_AID"/>
    <property type="match status" value="1"/>
</dbReference>
<dbReference type="Gene3D" id="1.10.10.1330">
    <property type="entry name" value="RNA polymerase sigma-54 factor, core-binding domain"/>
    <property type="match status" value="1"/>
</dbReference>
<evidence type="ECO:0000256" key="3">
    <source>
        <dbReference type="ARBA" id="ARBA00022478"/>
    </source>
</evidence>
<dbReference type="Pfam" id="PF04963">
    <property type="entry name" value="Sigma54_CBD"/>
    <property type="match status" value="1"/>
</dbReference>
<dbReference type="InterPro" id="IPR038709">
    <property type="entry name" value="RpoN_core-bd_sf"/>
</dbReference>
<dbReference type="EMBL" id="FOOC01000002">
    <property type="protein sequence ID" value="SFF33528.1"/>
    <property type="molecule type" value="Genomic_DNA"/>
</dbReference>
<evidence type="ECO:0000256" key="12">
    <source>
        <dbReference type="SAM" id="MobiDB-lite"/>
    </source>
</evidence>
<keyword evidence="6 10" id="KW-0805">Transcription regulation</keyword>
<evidence type="ECO:0000256" key="8">
    <source>
        <dbReference type="ARBA" id="ARBA00023125"/>
    </source>
</evidence>
<keyword evidence="16" id="KW-1185">Reference proteome</keyword>
<evidence type="ECO:0000313" key="15">
    <source>
        <dbReference type="EMBL" id="SFF33528.1"/>
    </source>
</evidence>
<dbReference type="NCBIfam" id="TIGR02395">
    <property type="entry name" value="rpoN_sigma"/>
    <property type="match status" value="1"/>
</dbReference>
<reference evidence="15 16" key="1">
    <citation type="submission" date="2016-10" db="EMBL/GenBank/DDBJ databases">
        <authorList>
            <person name="de Groot N.N."/>
        </authorList>
    </citation>
    <scope>NUCLEOTIDE SEQUENCE [LARGE SCALE GENOMIC DNA]</scope>
    <source>
        <strain evidence="15 16">DSM 23609</strain>
    </source>
</reference>
<evidence type="ECO:0000256" key="11">
    <source>
        <dbReference type="SAM" id="Coils"/>
    </source>
</evidence>
<dbReference type="GO" id="GO:0016987">
    <property type="term" value="F:sigma factor activity"/>
    <property type="evidence" value="ECO:0007669"/>
    <property type="project" value="UniProtKB-KW"/>
</dbReference>
<accession>A0A1I2HV88</accession>
<dbReference type="AlphaFoldDB" id="A0A1I2HV88"/>
<evidence type="ECO:0000256" key="6">
    <source>
        <dbReference type="ARBA" id="ARBA00023015"/>
    </source>
</evidence>
<keyword evidence="4 10" id="KW-0808">Transferase</keyword>
<keyword evidence="3 10" id="KW-0240">DNA-directed RNA polymerase</keyword>
<gene>
    <name evidence="15" type="ORF">SAMN04488120_102246</name>
</gene>
<dbReference type="STRING" id="1076937.SAMN04488120_102246"/>
<dbReference type="NCBIfam" id="NF009118">
    <property type="entry name" value="PRK12469.1"/>
    <property type="match status" value="1"/>
</dbReference>
<dbReference type="PROSITE" id="PS50044">
    <property type="entry name" value="SIGMA54_3"/>
    <property type="match status" value="1"/>
</dbReference>
<dbReference type="PANTHER" id="PTHR32248:SF4">
    <property type="entry name" value="RNA POLYMERASE SIGMA-54 FACTOR"/>
    <property type="match status" value="1"/>
</dbReference>
<dbReference type="PANTHER" id="PTHR32248">
    <property type="entry name" value="RNA POLYMERASE SIGMA-54 FACTOR"/>
    <property type="match status" value="1"/>
</dbReference>
<evidence type="ECO:0000256" key="5">
    <source>
        <dbReference type="ARBA" id="ARBA00022695"/>
    </source>
</evidence>
<protein>
    <recommendedName>
        <fullName evidence="2 10">RNA polymerase sigma-54 factor</fullName>
    </recommendedName>
</protein>
<name>A0A1I2HV88_9GAMM</name>
<feature type="region of interest" description="Disordered" evidence="12">
    <location>
        <begin position="82"/>
        <end position="101"/>
    </location>
</feature>
<dbReference type="GO" id="GO:0000428">
    <property type="term" value="C:DNA-directed RNA polymerase complex"/>
    <property type="evidence" value="ECO:0007669"/>
    <property type="project" value="UniProtKB-KW"/>
</dbReference>
<dbReference type="PROSITE" id="PS00718">
    <property type="entry name" value="SIGMA54_2"/>
    <property type="match status" value="1"/>
</dbReference>
<dbReference type="GO" id="GO:0003677">
    <property type="term" value="F:DNA binding"/>
    <property type="evidence" value="ECO:0007669"/>
    <property type="project" value="UniProtKB-KW"/>
</dbReference>
<dbReference type="OrthoDB" id="7057006at2"/>
<sequence>MKPTLRQQPVQAMAMTPQLLQSIRLLQLSSLELEQELREALERNVLLETVDDSESGEDETEATSGADQICAHGMLAGASVTADLDGSGRDSWWGGESRDEDDAPWEARIAEPAVQDARLAAIEQLKLIVTTPREARLVTVILEAIDDNGYLEQPLDGIARESGLDPLPGLAEVEAALQKVQSVEPTGFGARDLRECLLLQIHALPPATRGRALAERIVSTCLDRLANREFDGICTALGVDRMDLHDAVELILSLNPKPGAAMAVAAEAALPDVVVSGVPGAWKIELNAERLPRVRINRLYERLLAGASERTLRDQLQEARWLVRGVEMRNETLLRTARAIFERQQGFLERGEEGMAPLTLREIADAIGMHESTVCRVTTNKWAQTPWGIYELKAFFPSQIMGADSETSGTAVKAMIRRIVDAENASHPLCDGEIAAILARHGVHVARRTVAKYREAMGIPPAKERCARVARRRLRLVG</sequence>
<evidence type="ECO:0000256" key="10">
    <source>
        <dbReference type="PIRNR" id="PIRNR000774"/>
    </source>
</evidence>
<dbReference type="GO" id="GO:0001216">
    <property type="term" value="F:DNA-binding transcription activator activity"/>
    <property type="evidence" value="ECO:0007669"/>
    <property type="project" value="InterPro"/>
</dbReference>
<dbReference type="RefSeq" id="WP_091531532.1">
    <property type="nucleotide sequence ID" value="NZ_FOOC01000002.1"/>
</dbReference>
<dbReference type="GO" id="GO:0006352">
    <property type="term" value="P:DNA-templated transcription initiation"/>
    <property type="evidence" value="ECO:0007669"/>
    <property type="project" value="InterPro"/>
</dbReference>
<evidence type="ECO:0000256" key="2">
    <source>
        <dbReference type="ARBA" id="ARBA00019942"/>
    </source>
</evidence>
<keyword evidence="7 10" id="KW-0731">Sigma factor</keyword>
<dbReference type="InterPro" id="IPR007046">
    <property type="entry name" value="RNA_pol_sigma_54_core-bd"/>
</dbReference>
<evidence type="ECO:0000256" key="4">
    <source>
        <dbReference type="ARBA" id="ARBA00022679"/>
    </source>
</evidence>
<keyword evidence="11" id="KW-0175">Coiled coil</keyword>
<feature type="domain" description="RNA polymerase sigma factor 54 core-binding" evidence="14">
    <location>
        <begin position="122"/>
        <end position="300"/>
    </location>
</feature>
<evidence type="ECO:0000313" key="16">
    <source>
        <dbReference type="Proteomes" id="UP000199771"/>
    </source>
</evidence>
<dbReference type="InterPro" id="IPR007634">
    <property type="entry name" value="RNA_pol_sigma_54_DNA-bd"/>
</dbReference>
<feature type="domain" description="RNA polymerase sigma factor 54 DNA-binding" evidence="13">
    <location>
        <begin position="311"/>
        <end position="465"/>
    </location>
</feature>
<keyword evidence="9 10" id="KW-0804">Transcription</keyword>
<feature type="coiled-coil region" evidence="11">
    <location>
        <begin position="23"/>
        <end position="50"/>
    </location>
</feature>
<dbReference type="GO" id="GO:0016779">
    <property type="term" value="F:nucleotidyltransferase activity"/>
    <property type="evidence" value="ECO:0007669"/>
    <property type="project" value="UniProtKB-KW"/>
</dbReference>
<dbReference type="Proteomes" id="UP000199771">
    <property type="component" value="Unassembled WGS sequence"/>
</dbReference>
<evidence type="ECO:0000256" key="9">
    <source>
        <dbReference type="ARBA" id="ARBA00023163"/>
    </source>
</evidence>
<proteinExistence type="inferred from homology"/>
<evidence type="ECO:0000259" key="14">
    <source>
        <dbReference type="Pfam" id="PF04963"/>
    </source>
</evidence>